<dbReference type="InterPro" id="IPR050266">
    <property type="entry name" value="AB_hydrolase_sf"/>
</dbReference>
<dbReference type="InterPro" id="IPR029058">
    <property type="entry name" value="AB_hydrolase_fold"/>
</dbReference>
<accession>A0ABW2Y2J4</accession>
<dbReference type="SUPFAM" id="SSF53474">
    <property type="entry name" value="alpha/beta-Hydrolases"/>
    <property type="match status" value="1"/>
</dbReference>
<feature type="signal peptide" evidence="2">
    <location>
        <begin position="1"/>
        <end position="24"/>
    </location>
</feature>
<reference evidence="5" key="1">
    <citation type="journal article" date="2019" name="Int. J. Syst. Evol. Microbiol.">
        <title>The Global Catalogue of Microorganisms (GCM) 10K type strain sequencing project: providing services to taxonomists for standard genome sequencing and annotation.</title>
        <authorList>
            <consortium name="The Broad Institute Genomics Platform"/>
            <consortium name="The Broad Institute Genome Sequencing Center for Infectious Disease"/>
            <person name="Wu L."/>
            <person name="Ma J."/>
        </authorList>
    </citation>
    <scope>NUCLEOTIDE SEQUENCE [LARGE SCALE GENOMIC DNA]</scope>
    <source>
        <strain evidence="5">JCM 9371</strain>
    </source>
</reference>
<evidence type="ECO:0000256" key="2">
    <source>
        <dbReference type="SAM" id="SignalP"/>
    </source>
</evidence>
<dbReference type="PANTHER" id="PTHR43798">
    <property type="entry name" value="MONOACYLGLYCEROL LIPASE"/>
    <property type="match status" value="1"/>
</dbReference>
<feature type="domain" description="AB hydrolase-1" evidence="3">
    <location>
        <begin position="64"/>
        <end position="314"/>
    </location>
</feature>
<evidence type="ECO:0000313" key="4">
    <source>
        <dbReference type="EMBL" id="MFD0692003.1"/>
    </source>
</evidence>
<gene>
    <name evidence="4" type="ORF">ACFQZM_46475</name>
</gene>
<comment type="caution">
    <text evidence="4">The sequence shown here is derived from an EMBL/GenBank/DDBJ whole genome shotgun (WGS) entry which is preliminary data.</text>
</comment>
<keyword evidence="2" id="KW-0732">Signal</keyword>
<keyword evidence="5" id="KW-1185">Reference proteome</keyword>
<name>A0ABW2Y2J4_9ACTN</name>
<dbReference type="InterPro" id="IPR000073">
    <property type="entry name" value="AB_hydrolase_1"/>
</dbReference>
<evidence type="ECO:0000256" key="1">
    <source>
        <dbReference type="ARBA" id="ARBA00022801"/>
    </source>
</evidence>
<organism evidence="4 5">
    <name type="scientific">Actinomadura fibrosa</name>
    <dbReference type="NCBI Taxonomy" id="111802"/>
    <lineage>
        <taxon>Bacteria</taxon>
        <taxon>Bacillati</taxon>
        <taxon>Actinomycetota</taxon>
        <taxon>Actinomycetes</taxon>
        <taxon>Streptosporangiales</taxon>
        <taxon>Thermomonosporaceae</taxon>
        <taxon>Actinomadura</taxon>
    </lineage>
</organism>
<dbReference type="PANTHER" id="PTHR43798:SF31">
    <property type="entry name" value="AB HYDROLASE SUPERFAMILY PROTEIN YCLE"/>
    <property type="match status" value="1"/>
</dbReference>
<dbReference type="RefSeq" id="WP_131759905.1">
    <property type="nucleotide sequence ID" value="NZ_CAACUY010000094.1"/>
</dbReference>
<dbReference type="Gene3D" id="3.40.50.1820">
    <property type="entry name" value="alpha/beta hydrolase"/>
    <property type="match status" value="1"/>
</dbReference>
<dbReference type="GO" id="GO:0016787">
    <property type="term" value="F:hydrolase activity"/>
    <property type="evidence" value="ECO:0007669"/>
    <property type="project" value="UniProtKB-KW"/>
</dbReference>
<protein>
    <submittedName>
        <fullName evidence="4">Alpha/beta hydrolase</fullName>
    </submittedName>
</protein>
<dbReference type="Pfam" id="PF12697">
    <property type="entry name" value="Abhydrolase_6"/>
    <property type="match status" value="1"/>
</dbReference>
<evidence type="ECO:0000313" key="5">
    <source>
        <dbReference type="Proteomes" id="UP001597063"/>
    </source>
</evidence>
<evidence type="ECO:0000259" key="3">
    <source>
        <dbReference type="Pfam" id="PF12697"/>
    </source>
</evidence>
<proteinExistence type="predicted"/>
<dbReference type="Proteomes" id="UP001597063">
    <property type="component" value="Unassembled WGS sequence"/>
</dbReference>
<keyword evidence="1 4" id="KW-0378">Hydrolase</keyword>
<dbReference type="EMBL" id="JBHTGP010000035">
    <property type="protein sequence ID" value="MFD0692003.1"/>
    <property type="molecule type" value="Genomic_DNA"/>
</dbReference>
<sequence>MWKSIAAILITLAAAAAPAPPAHAAPGTCETVKIPVALAPGQPSNQTVSGTLCVPSNDTTRVDVLVHGGTYNSTYWKWPDDRYSYVKKTTDAGRAAFAYDRPGTGSSSRPPSTSLTVAADVNVLHQIVQWLRARNLTQITTIGHSLGSMIVIAEAADHGDIDRLVVTGITHPPAIAPGAALLIGSFYTAALDPHFPLADLGYLTTEPGTRAASFYYAADPDVIAYDEAHKDVMAATELTDAAARLVLPPLLNDTARVRVPVLVVIGEKDSSICGALFTCTPGNVRANESLYYTAAPTLTADTIPNTGHSLPLHPTADRSFNDINAWINTH</sequence>
<feature type="chain" id="PRO_5045732576" evidence="2">
    <location>
        <begin position="25"/>
        <end position="330"/>
    </location>
</feature>